<name>A0A167D8U0_9GAMM</name>
<dbReference type="GO" id="GO:0071949">
    <property type="term" value="F:FAD binding"/>
    <property type="evidence" value="ECO:0007669"/>
    <property type="project" value="InterPro"/>
</dbReference>
<dbReference type="Gene3D" id="3.50.50.60">
    <property type="entry name" value="FAD/NAD(P)-binding domain"/>
    <property type="match status" value="1"/>
</dbReference>
<dbReference type="InterPro" id="IPR002938">
    <property type="entry name" value="FAD-bd"/>
</dbReference>
<dbReference type="PATRIC" id="fig|1365250.3.peg.22"/>
<evidence type="ECO:0000256" key="1">
    <source>
        <dbReference type="ARBA" id="ARBA00023002"/>
    </source>
</evidence>
<protein>
    <recommendedName>
        <fullName evidence="3">FAD-binding domain-containing protein</fullName>
    </recommendedName>
</protein>
<dbReference type="InterPro" id="IPR050493">
    <property type="entry name" value="FAD-dep_Monooxygenase_BioMet"/>
</dbReference>
<dbReference type="PANTHER" id="PTHR13789">
    <property type="entry name" value="MONOOXYGENASE"/>
    <property type="match status" value="1"/>
</dbReference>
<keyword evidence="2" id="KW-0503">Monooxygenase</keyword>
<keyword evidence="5" id="KW-1185">Reference proteome</keyword>
<sequence length="371" mass="41430">MSKNIAVIGAGVAGLAFAILATQRGHQVKIFERNNNISTLGAGVTLWPNAMFVLDQMGLLEEVQSAGGLPQAISQFDKYNHSRVILNIDELNKACGYPSVAILRQKLMCILYQRATSLDIKVHFGHNIEITKTNQLMAQYDLVVGADGRMHSATRRALFGQSVMPQYQGFINIIGVSQVDNLASADIREYRGERQRFGIVPLKSNLCYWAAAWRESQSCMGSNRHWQDELCLRFDTWPNEIRQAIQNRQSLDVKPIFVHDLDPLPHWHSDNLLLLGDAAHAPLPTSGQGACQALEDAWHLATTLDLQLPLEKILDGFYQKRIAKTTAAQVAGRHIAAQVFADEYETFPTPPMPDIKQLSEFWMQGLTSPPQ</sequence>
<accession>A0A167D8U0</accession>
<comment type="caution">
    <text evidence="4">The sequence shown here is derived from an EMBL/GenBank/DDBJ whole genome shotgun (WGS) entry which is preliminary data.</text>
</comment>
<dbReference type="PRINTS" id="PR00420">
    <property type="entry name" value="RNGMNOXGNASE"/>
</dbReference>
<proteinExistence type="predicted"/>
<organism evidence="4 5">
    <name type="scientific">Pseudoalteromonas luteoviolacea DSM 6061</name>
    <dbReference type="NCBI Taxonomy" id="1365250"/>
    <lineage>
        <taxon>Bacteria</taxon>
        <taxon>Pseudomonadati</taxon>
        <taxon>Pseudomonadota</taxon>
        <taxon>Gammaproteobacteria</taxon>
        <taxon>Alteromonadales</taxon>
        <taxon>Pseudoalteromonadaceae</taxon>
        <taxon>Pseudoalteromonas</taxon>
    </lineage>
</organism>
<dbReference type="GO" id="GO:0004497">
    <property type="term" value="F:monooxygenase activity"/>
    <property type="evidence" value="ECO:0007669"/>
    <property type="project" value="UniProtKB-KW"/>
</dbReference>
<evidence type="ECO:0000256" key="2">
    <source>
        <dbReference type="ARBA" id="ARBA00023033"/>
    </source>
</evidence>
<dbReference type="PANTHER" id="PTHR13789:SF309">
    <property type="entry name" value="PUTATIVE (AFU_ORTHOLOGUE AFUA_6G14510)-RELATED"/>
    <property type="match status" value="1"/>
</dbReference>
<feature type="domain" description="FAD-binding" evidence="3">
    <location>
        <begin position="5"/>
        <end position="308"/>
    </location>
</feature>
<dbReference type="EMBL" id="AUYB01000002">
    <property type="protein sequence ID" value="KZN48551.1"/>
    <property type="molecule type" value="Genomic_DNA"/>
</dbReference>
<evidence type="ECO:0000313" key="5">
    <source>
        <dbReference type="Proteomes" id="UP000076643"/>
    </source>
</evidence>
<dbReference type="RefSeq" id="WP_063364472.1">
    <property type="nucleotide sequence ID" value="NZ_AQHB01000041.1"/>
</dbReference>
<dbReference type="InterPro" id="IPR036188">
    <property type="entry name" value="FAD/NAD-bd_sf"/>
</dbReference>
<gene>
    <name evidence="4" type="ORF">N475_05865</name>
</gene>
<dbReference type="Pfam" id="PF01494">
    <property type="entry name" value="FAD_binding_3"/>
    <property type="match status" value="1"/>
</dbReference>
<dbReference type="Proteomes" id="UP000076643">
    <property type="component" value="Unassembled WGS sequence"/>
</dbReference>
<evidence type="ECO:0000313" key="4">
    <source>
        <dbReference type="EMBL" id="KZN48551.1"/>
    </source>
</evidence>
<evidence type="ECO:0000259" key="3">
    <source>
        <dbReference type="Pfam" id="PF01494"/>
    </source>
</evidence>
<reference evidence="4 5" key="1">
    <citation type="submission" date="2013-07" db="EMBL/GenBank/DDBJ databases">
        <title>Comparative Genomic and Metabolomic Analysis of Twelve Strains of Pseudoalteromonas luteoviolacea.</title>
        <authorList>
            <person name="Vynne N.G."/>
            <person name="Mansson M."/>
            <person name="Gram L."/>
        </authorList>
    </citation>
    <scope>NUCLEOTIDE SEQUENCE [LARGE SCALE GENOMIC DNA]</scope>
    <source>
        <strain evidence="4 5">DSM 6061</strain>
    </source>
</reference>
<dbReference type="SUPFAM" id="SSF51905">
    <property type="entry name" value="FAD/NAD(P)-binding domain"/>
    <property type="match status" value="1"/>
</dbReference>
<keyword evidence="1" id="KW-0560">Oxidoreductase</keyword>
<dbReference type="AlphaFoldDB" id="A0A167D8U0"/>